<comment type="caution">
    <text evidence="1">The sequence shown here is derived from an EMBL/GenBank/DDBJ whole genome shotgun (WGS) entry which is preliminary data.</text>
</comment>
<dbReference type="AlphaFoldDB" id="A0ABD4ZSD4"/>
<evidence type="ECO:0000313" key="2">
    <source>
        <dbReference type="Proteomes" id="UP001241571"/>
    </source>
</evidence>
<sequence length="82" mass="9487">MDGQTYLAIFKENGLVRSDLVKILEHQVKVFQENNMPANAEEAKWLAIEIAEEEKAQGYPFLNGNENREQIAQRYLKARGMF</sequence>
<evidence type="ECO:0000313" key="1">
    <source>
        <dbReference type="EMBL" id="MDL4935664.1"/>
    </source>
</evidence>
<dbReference type="RefSeq" id="WP_103299960.1">
    <property type="nucleotide sequence ID" value="NZ_CP078505.1"/>
</dbReference>
<gene>
    <name evidence="1" type="ORF">QRX88_08065</name>
</gene>
<reference evidence="1 2" key="1">
    <citation type="submission" date="2023-06" db="EMBL/GenBank/DDBJ databases">
        <title>Acute promotion of culturable opportunistic pathogens and persistent increase of antibiotic resistance following antibiotic exposure in mouse gut microbiota.</title>
        <authorList>
            <person name="Li L."/>
            <person name="Wang B."/>
            <person name="Sun Y."/>
            <person name="Wang M."/>
            <person name="Xu H."/>
        </authorList>
    </citation>
    <scope>NUCLEOTIDE SEQUENCE [LARGE SCALE GENOMIC DNA]</scope>
    <source>
        <strain evidence="1 2">CRI2_2</strain>
    </source>
</reference>
<accession>A0ABD4ZSD4</accession>
<proteinExistence type="predicted"/>
<name>A0ABD4ZSD4_ENTGA</name>
<dbReference type="Proteomes" id="UP001241571">
    <property type="component" value="Unassembled WGS sequence"/>
</dbReference>
<protein>
    <submittedName>
        <fullName evidence="1">Uncharacterized protein</fullName>
    </submittedName>
</protein>
<organism evidence="1 2">
    <name type="scientific">Enterococcus gallinarum</name>
    <dbReference type="NCBI Taxonomy" id="1353"/>
    <lineage>
        <taxon>Bacteria</taxon>
        <taxon>Bacillati</taxon>
        <taxon>Bacillota</taxon>
        <taxon>Bacilli</taxon>
        <taxon>Lactobacillales</taxon>
        <taxon>Enterococcaceae</taxon>
        <taxon>Enterococcus</taxon>
    </lineage>
</organism>
<dbReference type="EMBL" id="JASUBT010000004">
    <property type="protein sequence ID" value="MDL4935664.1"/>
    <property type="molecule type" value="Genomic_DNA"/>
</dbReference>